<sequence>MLKKEIVFHEDKILTIKENGKIYVSVKHICNGLGMTESQCKNQRDKVNNDYTLKGGRIFAPLETNGGIQQVLMLELDYLPIWLAKINPSRFNEELKQKLLDYQLHCKDILADEFFGKREMVLPGKDDTKVNPHLNDIDDRSLIIRGIEAELTRLYDELVYHYNWIRNRSETKRDEYIGNIRKAKQKHFIDNGKELTTKDIDKLNGR</sequence>
<name>D1ANB1_SEBTE</name>
<keyword evidence="4" id="KW-1185">Reference proteome</keyword>
<dbReference type="Pfam" id="PF10547">
    <property type="entry name" value="P22_AR_N"/>
    <property type="match status" value="1"/>
</dbReference>
<dbReference type="EMBL" id="CP001739">
    <property type="protein sequence ID" value="ACZ09715.1"/>
    <property type="molecule type" value="Genomic_DNA"/>
</dbReference>
<gene>
    <name evidence="2" type="ordered locus">Sterm_0815</name>
    <name evidence="3" type="ordered locus">Sterm_2871</name>
</gene>
<dbReference type="RefSeq" id="WP_012860283.1">
    <property type="nucleotide sequence ID" value="NC_013517.1"/>
</dbReference>
<dbReference type="eggNOG" id="COG3547">
    <property type="taxonomic scope" value="Bacteria"/>
</dbReference>
<evidence type="ECO:0000259" key="1">
    <source>
        <dbReference type="Pfam" id="PF10547"/>
    </source>
</evidence>
<feature type="domain" description="Antirepressor protein ant N-terminal" evidence="1">
    <location>
        <begin position="5"/>
        <end position="116"/>
    </location>
</feature>
<dbReference type="InterPro" id="IPR018875">
    <property type="entry name" value="Antirepressor_Ant_N"/>
</dbReference>
<organism evidence="3 4">
    <name type="scientific">Sebaldella termitidis (strain ATCC 33386 / NCTC 11300)</name>
    <dbReference type="NCBI Taxonomy" id="526218"/>
    <lineage>
        <taxon>Bacteria</taxon>
        <taxon>Fusobacteriati</taxon>
        <taxon>Fusobacteriota</taxon>
        <taxon>Fusobacteriia</taxon>
        <taxon>Fusobacteriales</taxon>
        <taxon>Leptotrichiaceae</taxon>
        <taxon>Sebaldella</taxon>
    </lineage>
</organism>
<evidence type="ECO:0000313" key="3">
    <source>
        <dbReference type="EMBL" id="ACZ09715.1"/>
    </source>
</evidence>
<accession>D1ANB1</accession>
<dbReference type="STRING" id="526218.Sterm_0815"/>
<reference evidence="4" key="1">
    <citation type="submission" date="2009-09" db="EMBL/GenBank/DDBJ databases">
        <title>The complete chromosome of Sebaldella termitidis ATCC 33386.</title>
        <authorList>
            <consortium name="US DOE Joint Genome Institute (JGI-PGF)"/>
            <person name="Lucas S."/>
            <person name="Copeland A."/>
            <person name="Lapidus A."/>
            <person name="Glavina del Rio T."/>
            <person name="Dalin E."/>
            <person name="Tice H."/>
            <person name="Bruce D."/>
            <person name="Goodwin L."/>
            <person name="Pitluck S."/>
            <person name="Kyrpides N."/>
            <person name="Mavromatis K."/>
            <person name="Ivanova N."/>
            <person name="Mikhailova N."/>
            <person name="Sims D."/>
            <person name="Meincke L."/>
            <person name="Brettin T."/>
            <person name="Detter J.C."/>
            <person name="Han C."/>
            <person name="Larimer F."/>
            <person name="Land M."/>
            <person name="Hauser L."/>
            <person name="Markowitz V."/>
            <person name="Cheng J.F."/>
            <person name="Hugenholtz P."/>
            <person name="Woyke T."/>
            <person name="Wu D."/>
            <person name="Eisen J.A."/>
        </authorList>
    </citation>
    <scope>NUCLEOTIDE SEQUENCE [LARGE SCALE GENOMIC DNA]</scope>
    <source>
        <strain evidence="4">ATCC 33386 / NCTC 11300</strain>
    </source>
</reference>
<dbReference type="Proteomes" id="UP000000845">
    <property type="component" value="Chromosome"/>
</dbReference>
<evidence type="ECO:0000313" key="2">
    <source>
        <dbReference type="EMBL" id="ACZ07687.1"/>
    </source>
</evidence>
<protein>
    <recommendedName>
        <fullName evidence="1">Antirepressor protein ant N-terminal domain-containing protein</fullName>
    </recommendedName>
</protein>
<dbReference type="KEGG" id="str:Sterm_0815"/>
<evidence type="ECO:0000313" key="4">
    <source>
        <dbReference type="Proteomes" id="UP000000845"/>
    </source>
</evidence>
<dbReference type="KEGG" id="str:Sterm_2871"/>
<dbReference type="EMBL" id="CP001739">
    <property type="protein sequence ID" value="ACZ07687.1"/>
    <property type="molecule type" value="Genomic_DNA"/>
</dbReference>
<dbReference type="HOGENOM" id="CLU_1331167_0_0_0"/>
<reference evidence="3 4" key="2">
    <citation type="journal article" date="2010" name="Stand. Genomic Sci.">
        <title>Complete genome sequence of Sebaldella termitidis type strain (NCTC 11300).</title>
        <authorList>
            <person name="Harmon-Smith M."/>
            <person name="Celia L."/>
            <person name="Chertkov O."/>
            <person name="Lapidus A."/>
            <person name="Copeland A."/>
            <person name="Glavina Del Rio T."/>
            <person name="Nolan M."/>
            <person name="Lucas S."/>
            <person name="Tice H."/>
            <person name="Cheng J.F."/>
            <person name="Han C."/>
            <person name="Detter J.C."/>
            <person name="Bruce D."/>
            <person name="Goodwin L."/>
            <person name="Pitluck S."/>
            <person name="Pati A."/>
            <person name="Liolios K."/>
            <person name="Ivanova N."/>
            <person name="Mavromatis K."/>
            <person name="Mikhailova N."/>
            <person name="Chen A."/>
            <person name="Palaniappan K."/>
            <person name="Land M."/>
            <person name="Hauser L."/>
            <person name="Chang Y.J."/>
            <person name="Jeffries C.D."/>
            <person name="Brettin T."/>
            <person name="Goker M."/>
            <person name="Beck B."/>
            <person name="Bristow J."/>
            <person name="Eisen J.A."/>
            <person name="Markowitz V."/>
            <person name="Hugenholtz P."/>
            <person name="Kyrpides N.C."/>
            <person name="Klenk H.P."/>
            <person name="Chen F."/>
        </authorList>
    </citation>
    <scope>NUCLEOTIDE SEQUENCE [LARGE SCALE GENOMIC DNA]</scope>
    <source>
        <strain evidence="3">ATCC 33386</strain>
        <strain evidence="4">ATCC 33386 / NCTC 11300</strain>
    </source>
</reference>
<dbReference type="AlphaFoldDB" id="D1ANB1"/>
<proteinExistence type="predicted"/>